<dbReference type="AlphaFoldDB" id="A0A6C0CG45"/>
<reference evidence="2" key="1">
    <citation type="journal article" date="2020" name="Nature">
        <title>Giant virus diversity and host interactions through global metagenomics.</title>
        <authorList>
            <person name="Schulz F."/>
            <person name="Roux S."/>
            <person name="Paez-Espino D."/>
            <person name="Jungbluth S."/>
            <person name="Walsh D.A."/>
            <person name="Denef V.J."/>
            <person name="McMahon K.D."/>
            <person name="Konstantinidis K.T."/>
            <person name="Eloe-Fadrosh E.A."/>
            <person name="Kyrpides N.C."/>
            <person name="Woyke T."/>
        </authorList>
    </citation>
    <scope>NUCLEOTIDE SEQUENCE</scope>
    <source>
        <strain evidence="2">GVMAG-M-3300020728-1</strain>
    </source>
</reference>
<keyword evidence="1" id="KW-0472">Membrane</keyword>
<protein>
    <recommendedName>
        <fullName evidence="3">EamA domain-containing protein</fullName>
    </recommendedName>
</protein>
<keyword evidence="1" id="KW-0812">Transmembrane</keyword>
<proteinExistence type="predicted"/>
<dbReference type="Gene3D" id="1.10.3730.20">
    <property type="match status" value="1"/>
</dbReference>
<name>A0A6C0CG45_9ZZZZ</name>
<dbReference type="InterPro" id="IPR037185">
    <property type="entry name" value="EmrE-like"/>
</dbReference>
<feature type="transmembrane region" description="Helical" evidence="1">
    <location>
        <begin position="35"/>
        <end position="54"/>
    </location>
</feature>
<evidence type="ECO:0008006" key="3">
    <source>
        <dbReference type="Google" id="ProtNLM"/>
    </source>
</evidence>
<dbReference type="EMBL" id="MN739408">
    <property type="protein sequence ID" value="QHT03273.1"/>
    <property type="molecule type" value="Genomic_DNA"/>
</dbReference>
<feature type="transmembrane region" description="Helical" evidence="1">
    <location>
        <begin position="6"/>
        <end position="28"/>
    </location>
</feature>
<feature type="transmembrane region" description="Helical" evidence="1">
    <location>
        <begin position="60"/>
        <end position="82"/>
    </location>
</feature>
<evidence type="ECO:0000256" key="1">
    <source>
        <dbReference type="SAM" id="Phobius"/>
    </source>
</evidence>
<keyword evidence="1" id="KW-1133">Transmembrane helix</keyword>
<evidence type="ECO:0000313" key="2">
    <source>
        <dbReference type="EMBL" id="QHT03273.1"/>
    </source>
</evidence>
<organism evidence="2">
    <name type="scientific">viral metagenome</name>
    <dbReference type="NCBI Taxonomy" id="1070528"/>
    <lineage>
        <taxon>unclassified sequences</taxon>
        <taxon>metagenomes</taxon>
        <taxon>organismal metagenomes</taxon>
    </lineage>
</organism>
<accession>A0A6C0CG45</accession>
<feature type="transmembrane region" description="Helical" evidence="1">
    <location>
        <begin position="89"/>
        <end position="107"/>
    </location>
</feature>
<dbReference type="SUPFAM" id="SSF103481">
    <property type="entry name" value="Multidrug resistance efflux transporter EmrE"/>
    <property type="match status" value="1"/>
</dbReference>
<sequence length="110" mass="12371">MFFDYSFIIITLLSLTEIYGDFALRFYAKTNKIHYLAHGLLGYAGVVFFLIEALRGNNVLYVNGLWDGISGLIESIAAYYILGDRLDKSAQYIGVLFVIVGIILMKMDGK</sequence>